<keyword evidence="2" id="KW-1185">Reference proteome</keyword>
<accession>A0ACC0KJU1</accession>
<proteinExistence type="predicted"/>
<evidence type="ECO:0000313" key="1">
    <source>
        <dbReference type="EMBL" id="KAI8436773.1"/>
    </source>
</evidence>
<organism evidence="1 2">
    <name type="scientific">Choristoneura fumiferana</name>
    <name type="common">Spruce budworm moth</name>
    <name type="synonym">Archips fumiferana</name>
    <dbReference type="NCBI Taxonomy" id="7141"/>
    <lineage>
        <taxon>Eukaryota</taxon>
        <taxon>Metazoa</taxon>
        <taxon>Ecdysozoa</taxon>
        <taxon>Arthropoda</taxon>
        <taxon>Hexapoda</taxon>
        <taxon>Insecta</taxon>
        <taxon>Pterygota</taxon>
        <taxon>Neoptera</taxon>
        <taxon>Endopterygota</taxon>
        <taxon>Lepidoptera</taxon>
        <taxon>Glossata</taxon>
        <taxon>Ditrysia</taxon>
        <taxon>Tortricoidea</taxon>
        <taxon>Tortricidae</taxon>
        <taxon>Tortricinae</taxon>
        <taxon>Choristoneura</taxon>
    </lineage>
</organism>
<protein>
    <submittedName>
        <fullName evidence="1">Uncharacterized protein</fullName>
    </submittedName>
</protein>
<sequence length="456" mass="51022">MAARRGGPAALGSLVVIVEKIARVYNVQTGDCVRVLETETNIDELIGICFDKEGFNVYGCSRDGLLITWTWEKGAVLREFVSSYLITGGMEKVLVKWTIGNLADKANQKEFIPRLPAIVIANAQMRVHCTILECGGLSAAARAGAALLYHRRTACLLMGGRPGHLQLYSTASDKVLCNFLSAAPHMVPPVNLISTAFLEHISGQETTEEPEETEAAMEVDPQSSDDEEEVVSNGADETKTQLWTANYDEVNEKKLRRILKLPVLHKDAAATNVAKADMVHEMGLFEKESHFYSVIKSNVETAAEKQNQWGIVAHACLVQTFWLDDDLTAEHFDDSADFEVYGKVQGVFFRKHTAKKATELGLRGWVMNTPQGTVIGQLQGAQGAIEDMKIWLQKVYDRESDKVPRRQIYNLLTHSGLVPRQRFQKIHQPLFHQQIHRPPHFHDPPFYPSPELLQHL</sequence>
<reference evidence="1 2" key="1">
    <citation type="journal article" date="2022" name="Genome Biol. Evol.">
        <title>The Spruce Budworm Genome: Reconstructing the Evolutionary History of Antifreeze Proteins.</title>
        <authorList>
            <person name="Beliveau C."/>
            <person name="Gagne P."/>
            <person name="Picq S."/>
            <person name="Vernygora O."/>
            <person name="Keeling C.I."/>
            <person name="Pinkney K."/>
            <person name="Doucet D."/>
            <person name="Wen F."/>
            <person name="Johnston J.S."/>
            <person name="Maaroufi H."/>
            <person name="Boyle B."/>
            <person name="Laroche J."/>
            <person name="Dewar K."/>
            <person name="Juretic N."/>
            <person name="Blackburn G."/>
            <person name="Nisole A."/>
            <person name="Brunet B."/>
            <person name="Brandao M."/>
            <person name="Lumley L."/>
            <person name="Duan J."/>
            <person name="Quan G."/>
            <person name="Lucarotti C.J."/>
            <person name="Roe A.D."/>
            <person name="Sperling F.A.H."/>
            <person name="Levesque R.C."/>
            <person name="Cusson M."/>
        </authorList>
    </citation>
    <scope>NUCLEOTIDE SEQUENCE [LARGE SCALE GENOMIC DNA]</scope>
    <source>
        <strain evidence="1">Glfc:IPQL:Cfum</strain>
    </source>
</reference>
<dbReference type="EMBL" id="CM046117">
    <property type="protein sequence ID" value="KAI8436773.1"/>
    <property type="molecule type" value="Genomic_DNA"/>
</dbReference>
<dbReference type="Proteomes" id="UP001064048">
    <property type="component" value="Chromosome 17"/>
</dbReference>
<gene>
    <name evidence="1" type="ORF">MSG28_010239</name>
</gene>
<evidence type="ECO:0000313" key="2">
    <source>
        <dbReference type="Proteomes" id="UP001064048"/>
    </source>
</evidence>
<comment type="caution">
    <text evidence="1">The sequence shown here is derived from an EMBL/GenBank/DDBJ whole genome shotgun (WGS) entry which is preliminary data.</text>
</comment>
<name>A0ACC0KJU1_CHOFU</name>